<dbReference type="Proteomes" id="UP000199534">
    <property type="component" value="Unassembled WGS sequence"/>
</dbReference>
<keyword evidence="2" id="KW-1185">Reference proteome</keyword>
<name>A0A1I6FRW0_9FLAO</name>
<proteinExistence type="predicted"/>
<gene>
    <name evidence="1" type="ORF">SAMN04490243_0534</name>
</gene>
<accession>A0A1I6FRW0</accession>
<organism evidence="1 2">
    <name type="scientific">Robiginitalea myxolifaciens</name>
    <dbReference type="NCBI Taxonomy" id="400055"/>
    <lineage>
        <taxon>Bacteria</taxon>
        <taxon>Pseudomonadati</taxon>
        <taxon>Bacteroidota</taxon>
        <taxon>Flavobacteriia</taxon>
        <taxon>Flavobacteriales</taxon>
        <taxon>Flavobacteriaceae</taxon>
        <taxon>Robiginitalea</taxon>
    </lineage>
</organism>
<evidence type="ECO:0000313" key="1">
    <source>
        <dbReference type="EMBL" id="SFR32685.1"/>
    </source>
</evidence>
<dbReference type="AlphaFoldDB" id="A0A1I6FRW0"/>
<evidence type="ECO:0000313" key="2">
    <source>
        <dbReference type="Proteomes" id="UP000199534"/>
    </source>
</evidence>
<dbReference type="EMBL" id="FOYQ01000001">
    <property type="protein sequence ID" value="SFR32685.1"/>
    <property type="molecule type" value="Genomic_DNA"/>
</dbReference>
<sequence length="34" mass="4062">MHNKNFTFLIQASPLLGDNFLFLWAFQLRILSQH</sequence>
<reference evidence="1 2" key="1">
    <citation type="submission" date="2016-10" db="EMBL/GenBank/DDBJ databases">
        <authorList>
            <person name="de Groot N.N."/>
        </authorList>
    </citation>
    <scope>NUCLEOTIDE SEQUENCE [LARGE SCALE GENOMIC DNA]</scope>
    <source>
        <strain evidence="1 2">DSM 21019</strain>
    </source>
</reference>
<protein>
    <submittedName>
        <fullName evidence="1">Uncharacterized protein</fullName>
    </submittedName>
</protein>
<dbReference type="STRING" id="400055.SAMN04490243_0534"/>